<sequence>MGALSLRTLAAGEGTPTSAIYSLFGGKDGLLEAVYRDSFRRVGEATRGSARRADARFSAPRRRR</sequence>
<dbReference type="Proteomes" id="UP000502498">
    <property type="component" value="Chromosome"/>
</dbReference>
<accession>A0A7D4Q749</accession>
<reference evidence="2 3" key="1">
    <citation type="submission" date="2020-05" db="EMBL/GenBank/DDBJ databases">
        <title>Strain PA2F3 complete genome.</title>
        <authorList>
            <person name="Kim Y.-S."/>
            <person name="Kim S.-J."/>
            <person name="Jung H.-k."/>
            <person name="Kim S.-E."/>
            <person name="Kim K.-H."/>
        </authorList>
    </citation>
    <scope>NUCLEOTIDE SEQUENCE [LARGE SCALE GENOMIC DNA]</scope>
    <source>
        <strain evidence="2 3">PA2F3</strain>
    </source>
</reference>
<evidence type="ECO:0000256" key="1">
    <source>
        <dbReference type="SAM" id="MobiDB-lite"/>
    </source>
</evidence>
<dbReference type="SUPFAM" id="SSF46689">
    <property type="entry name" value="Homeodomain-like"/>
    <property type="match status" value="1"/>
</dbReference>
<dbReference type="InterPro" id="IPR009057">
    <property type="entry name" value="Homeodomain-like_sf"/>
</dbReference>
<evidence type="ECO:0000313" key="3">
    <source>
        <dbReference type="Proteomes" id="UP000502498"/>
    </source>
</evidence>
<dbReference type="EMBL" id="CP054038">
    <property type="protein sequence ID" value="QKJ18719.1"/>
    <property type="molecule type" value="Genomic_DNA"/>
</dbReference>
<name>A0A7D4Q749_9MICO</name>
<evidence type="ECO:0000313" key="2">
    <source>
        <dbReference type="EMBL" id="QKJ18719.1"/>
    </source>
</evidence>
<gene>
    <name evidence="2" type="ORF">HQM25_04505</name>
</gene>
<proteinExistence type="predicted"/>
<organism evidence="2 3">
    <name type="scientific">Microbacterium hominis</name>
    <dbReference type="NCBI Taxonomy" id="162426"/>
    <lineage>
        <taxon>Bacteria</taxon>
        <taxon>Bacillati</taxon>
        <taxon>Actinomycetota</taxon>
        <taxon>Actinomycetes</taxon>
        <taxon>Micrococcales</taxon>
        <taxon>Microbacteriaceae</taxon>
        <taxon>Microbacterium</taxon>
    </lineage>
</organism>
<dbReference type="AlphaFoldDB" id="A0A7D4Q749"/>
<feature type="region of interest" description="Disordered" evidence="1">
    <location>
        <begin position="45"/>
        <end position="64"/>
    </location>
</feature>
<dbReference type="Gene3D" id="1.10.357.10">
    <property type="entry name" value="Tetracycline Repressor, domain 2"/>
    <property type="match status" value="1"/>
</dbReference>
<protein>
    <submittedName>
        <fullName evidence="2">TetR family transcriptional regulator</fullName>
    </submittedName>
</protein>